<dbReference type="CDD" id="cd24015">
    <property type="entry name" value="ASKHA_NBD_PanK-III"/>
    <property type="match status" value="1"/>
</dbReference>
<comment type="catalytic activity">
    <reaction evidence="1 16">
        <text>(R)-pantothenate + ATP = (R)-4'-phosphopantothenate + ADP + H(+)</text>
        <dbReference type="Rhea" id="RHEA:16373"/>
        <dbReference type="ChEBI" id="CHEBI:10986"/>
        <dbReference type="ChEBI" id="CHEBI:15378"/>
        <dbReference type="ChEBI" id="CHEBI:29032"/>
        <dbReference type="ChEBI" id="CHEBI:30616"/>
        <dbReference type="ChEBI" id="CHEBI:456216"/>
        <dbReference type="EC" id="2.7.1.33"/>
    </reaction>
</comment>
<evidence type="ECO:0000256" key="11">
    <source>
        <dbReference type="ARBA" id="ARBA00022840"/>
    </source>
</evidence>
<reference evidence="18" key="1">
    <citation type="submission" date="2017-06" db="EMBL/GenBank/DDBJ databases">
        <title>Genome analysis of Fimbriiglobus ruber SP5, the first member of the order Planctomycetales with confirmed chitinolytic capability.</title>
        <authorList>
            <person name="Ravin N.V."/>
            <person name="Rakitin A.L."/>
            <person name="Ivanova A.A."/>
            <person name="Beletsky A.V."/>
            <person name="Kulichevskaya I.S."/>
            <person name="Mardanov A.V."/>
            <person name="Dedysh S.N."/>
        </authorList>
    </citation>
    <scope>NUCLEOTIDE SEQUENCE [LARGE SCALE GENOMIC DNA]</scope>
    <source>
        <strain evidence="18">SP5</strain>
    </source>
</reference>
<evidence type="ECO:0000256" key="15">
    <source>
        <dbReference type="ARBA" id="ARBA00040883"/>
    </source>
</evidence>
<evidence type="ECO:0000256" key="8">
    <source>
        <dbReference type="ARBA" id="ARBA00022679"/>
    </source>
</evidence>
<comment type="caution">
    <text evidence="17">The sequence shown here is derived from an EMBL/GenBank/DDBJ whole genome shotgun (WGS) entry which is preliminary data.</text>
</comment>
<evidence type="ECO:0000256" key="13">
    <source>
        <dbReference type="ARBA" id="ARBA00022993"/>
    </source>
</evidence>
<keyword evidence="10 16" id="KW-0418">Kinase</keyword>
<evidence type="ECO:0000256" key="4">
    <source>
        <dbReference type="ARBA" id="ARBA00005225"/>
    </source>
</evidence>
<dbReference type="PANTHER" id="PTHR34265">
    <property type="entry name" value="TYPE III PANTOTHENATE KINASE"/>
    <property type="match status" value="1"/>
</dbReference>
<dbReference type="Pfam" id="PF03309">
    <property type="entry name" value="Pan_kinase"/>
    <property type="match status" value="1"/>
</dbReference>
<dbReference type="EMBL" id="NIDE01000017">
    <property type="protein sequence ID" value="OWK36645.1"/>
    <property type="molecule type" value="Genomic_DNA"/>
</dbReference>
<keyword evidence="7 16" id="KW-0963">Cytoplasm</keyword>
<dbReference type="GO" id="GO:0004594">
    <property type="term" value="F:pantothenate kinase activity"/>
    <property type="evidence" value="ECO:0007669"/>
    <property type="project" value="UniProtKB-UniRule"/>
</dbReference>
<dbReference type="OrthoDB" id="9804707at2"/>
<dbReference type="SUPFAM" id="SSF53067">
    <property type="entry name" value="Actin-like ATPase domain"/>
    <property type="match status" value="2"/>
</dbReference>
<evidence type="ECO:0000256" key="7">
    <source>
        <dbReference type="ARBA" id="ARBA00022490"/>
    </source>
</evidence>
<evidence type="ECO:0000313" key="17">
    <source>
        <dbReference type="EMBL" id="OWK36645.1"/>
    </source>
</evidence>
<comment type="cofactor">
    <cofactor evidence="16">
        <name>NH4(+)</name>
        <dbReference type="ChEBI" id="CHEBI:28938"/>
    </cofactor>
    <cofactor evidence="16">
        <name>K(+)</name>
        <dbReference type="ChEBI" id="CHEBI:29103"/>
    </cofactor>
    <text evidence="16">A monovalent cation. Ammonium or potassium.</text>
</comment>
<dbReference type="HAMAP" id="MF_01274">
    <property type="entry name" value="Pantothen_kinase_3"/>
    <property type="match status" value="1"/>
</dbReference>
<sequence length="268" mass="29071">MTPDVVVDVGNSRIKWGWCRDGRVAEMAAFVHDDPVGWKRQLPLWNLTPSARWAVAGVVPAEVRRLCDWLSSRGFEPQLITNELFFDDDWDEELDGPRSLGFVTRVDEPARIGTDRLLNALAARDRAPDTCSAVALSVGTAITLDFVEPDGTHVGGAILPGPRLMAKSLRDYTAKLPEIAINPVLPTAVWGANTEDAIALGIANAVLGAADQMIWDWAARCAKPPWVFATGGDVGYFRGFVFTADLGGFVIDPHLTLDGIRLAARALP</sequence>
<dbReference type="GO" id="GO:0005737">
    <property type="term" value="C:cytoplasm"/>
    <property type="evidence" value="ECO:0007669"/>
    <property type="project" value="UniProtKB-SubCell"/>
</dbReference>
<evidence type="ECO:0000256" key="12">
    <source>
        <dbReference type="ARBA" id="ARBA00022958"/>
    </source>
</evidence>
<accession>A0A225DJS7</accession>
<comment type="function">
    <text evidence="16">Catalyzes the phosphorylation of pantothenate (Pan), the first step in CoA biosynthesis.</text>
</comment>
<keyword evidence="11 16" id="KW-0067">ATP-binding</keyword>
<evidence type="ECO:0000256" key="6">
    <source>
        <dbReference type="ARBA" id="ARBA00012102"/>
    </source>
</evidence>
<proteinExistence type="inferred from homology"/>
<evidence type="ECO:0000256" key="9">
    <source>
        <dbReference type="ARBA" id="ARBA00022741"/>
    </source>
</evidence>
<feature type="binding site" evidence="16">
    <location>
        <position position="194"/>
    </location>
    <ligand>
        <name>substrate</name>
    </ligand>
</feature>
<dbReference type="InterPro" id="IPR004619">
    <property type="entry name" value="Type_III_PanK"/>
</dbReference>
<dbReference type="RefSeq" id="WP_161968001.1">
    <property type="nucleotide sequence ID" value="NZ_NIDE01000017.1"/>
</dbReference>
<keyword evidence="13 16" id="KW-0173">Coenzyme A biosynthesis</keyword>
<feature type="binding site" evidence="16">
    <location>
        <begin position="8"/>
        <end position="15"/>
    </location>
    <ligand>
        <name>ATP</name>
        <dbReference type="ChEBI" id="CHEBI:30616"/>
    </ligand>
</feature>
<dbReference type="PANTHER" id="PTHR34265:SF1">
    <property type="entry name" value="TYPE III PANTOTHENATE KINASE"/>
    <property type="match status" value="1"/>
</dbReference>
<feature type="binding site" evidence="16">
    <location>
        <position position="140"/>
    </location>
    <ligand>
        <name>ATP</name>
        <dbReference type="ChEBI" id="CHEBI:30616"/>
    </ligand>
</feature>
<comment type="subunit">
    <text evidence="5 16">Homodimer.</text>
</comment>
<dbReference type="NCBIfam" id="TIGR00671">
    <property type="entry name" value="baf"/>
    <property type="match status" value="1"/>
</dbReference>
<feature type="binding site" evidence="16">
    <location>
        <begin position="113"/>
        <end position="116"/>
    </location>
    <ligand>
        <name>substrate</name>
    </ligand>
</feature>
<evidence type="ECO:0000313" key="18">
    <source>
        <dbReference type="Proteomes" id="UP000214646"/>
    </source>
</evidence>
<organism evidence="17 18">
    <name type="scientific">Fimbriiglobus ruber</name>
    <dbReference type="NCBI Taxonomy" id="1908690"/>
    <lineage>
        <taxon>Bacteria</taxon>
        <taxon>Pseudomonadati</taxon>
        <taxon>Planctomycetota</taxon>
        <taxon>Planctomycetia</taxon>
        <taxon>Gemmatales</taxon>
        <taxon>Gemmataceae</taxon>
        <taxon>Fimbriiglobus</taxon>
    </lineage>
</organism>
<dbReference type="InterPro" id="IPR043129">
    <property type="entry name" value="ATPase_NBD"/>
</dbReference>
<comment type="cofactor">
    <cofactor evidence="2">
        <name>K(+)</name>
        <dbReference type="ChEBI" id="CHEBI:29103"/>
    </cofactor>
</comment>
<comment type="similarity">
    <text evidence="14 16">Belongs to the type III pantothenate kinase family.</text>
</comment>
<comment type="caution">
    <text evidence="16">Lacks conserved residue(s) required for the propagation of feature annotation.</text>
</comment>
<evidence type="ECO:0000256" key="14">
    <source>
        <dbReference type="ARBA" id="ARBA00038036"/>
    </source>
</evidence>
<keyword evidence="18" id="KW-1185">Reference proteome</keyword>
<name>A0A225DJS7_9BACT</name>
<evidence type="ECO:0000256" key="5">
    <source>
        <dbReference type="ARBA" id="ARBA00011738"/>
    </source>
</evidence>
<evidence type="ECO:0000256" key="2">
    <source>
        <dbReference type="ARBA" id="ARBA00001958"/>
    </source>
</evidence>
<keyword evidence="12 16" id="KW-0630">Potassium</keyword>
<evidence type="ECO:0000256" key="1">
    <source>
        <dbReference type="ARBA" id="ARBA00001206"/>
    </source>
</evidence>
<keyword evidence="9 16" id="KW-0547">Nucleotide-binding</keyword>
<dbReference type="EC" id="2.7.1.33" evidence="6 16"/>
<dbReference type="AlphaFoldDB" id="A0A225DJS7"/>
<evidence type="ECO:0000256" key="10">
    <source>
        <dbReference type="ARBA" id="ARBA00022777"/>
    </source>
</evidence>
<dbReference type="Proteomes" id="UP000214646">
    <property type="component" value="Unassembled WGS sequence"/>
</dbReference>
<feature type="active site" description="Proton acceptor" evidence="16">
    <location>
        <position position="115"/>
    </location>
</feature>
<evidence type="ECO:0000256" key="16">
    <source>
        <dbReference type="HAMAP-Rule" id="MF_01274"/>
    </source>
</evidence>
<protein>
    <recommendedName>
        <fullName evidence="15 16">Type III pantothenate kinase</fullName>
        <ecNumber evidence="6 16">2.7.1.33</ecNumber>
    </recommendedName>
    <alternativeName>
        <fullName evidence="16">PanK-III</fullName>
    </alternativeName>
    <alternativeName>
        <fullName evidence="16">Pantothenic acid kinase</fullName>
    </alternativeName>
</protein>
<evidence type="ECO:0000256" key="3">
    <source>
        <dbReference type="ARBA" id="ARBA00004496"/>
    </source>
</evidence>
<gene>
    <name evidence="16" type="primary">coaX</name>
    <name evidence="17" type="ORF">FRUB_09208</name>
</gene>
<dbReference type="GO" id="GO:0005524">
    <property type="term" value="F:ATP binding"/>
    <property type="evidence" value="ECO:0007669"/>
    <property type="project" value="UniProtKB-UniRule"/>
</dbReference>
<dbReference type="UniPathway" id="UPA00241">
    <property type="reaction ID" value="UER00352"/>
</dbReference>
<comment type="subcellular location">
    <subcellularLocation>
        <location evidence="3 16">Cytoplasm</location>
    </subcellularLocation>
</comment>
<dbReference type="GO" id="GO:0015937">
    <property type="term" value="P:coenzyme A biosynthetic process"/>
    <property type="evidence" value="ECO:0007669"/>
    <property type="project" value="UniProtKB-UniRule"/>
</dbReference>
<comment type="pathway">
    <text evidence="4 16">Cofactor biosynthesis; coenzyme A biosynthesis; CoA from (R)-pantothenate: step 1/5.</text>
</comment>
<dbReference type="Gene3D" id="3.30.420.40">
    <property type="match status" value="2"/>
</dbReference>
<keyword evidence="8 16" id="KW-0808">Transferase</keyword>